<accession>A0ABV4U3R5</accession>
<evidence type="ECO:0000313" key="2">
    <source>
        <dbReference type="Proteomes" id="UP001575105"/>
    </source>
</evidence>
<reference evidence="1 2" key="1">
    <citation type="submission" date="2024-08" db="EMBL/GenBank/DDBJ databases">
        <title>Whole-genome sequencing of halo(alkali)philic microorganisms from hypersaline lakes.</title>
        <authorList>
            <person name="Sorokin D.Y."/>
            <person name="Merkel A.Y."/>
            <person name="Messina E."/>
            <person name="Yakimov M."/>
        </authorList>
    </citation>
    <scope>NUCLEOTIDE SEQUENCE [LARGE SCALE GENOMIC DNA]</scope>
    <source>
        <strain evidence="1 2">AB-hyl4</strain>
    </source>
</reference>
<comment type="caution">
    <text evidence="1">The sequence shown here is derived from an EMBL/GenBank/DDBJ whole genome shotgun (WGS) entry which is preliminary data.</text>
</comment>
<dbReference type="EMBL" id="JBGUBD010000004">
    <property type="protein sequence ID" value="MFA9478176.1"/>
    <property type="molecule type" value="Genomic_DNA"/>
</dbReference>
<organism evidence="1 2">
    <name type="scientific">Natronomicrosphaera hydrolytica</name>
    <dbReference type="NCBI Taxonomy" id="3242702"/>
    <lineage>
        <taxon>Bacteria</taxon>
        <taxon>Pseudomonadati</taxon>
        <taxon>Planctomycetota</taxon>
        <taxon>Phycisphaerae</taxon>
        <taxon>Phycisphaerales</taxon>
        <taxon>Phycisphaeraceae</taxon>
        <taxon>Natronomicrosphaera</taxon>
    </lineage>
</organism>
<dbReference type="Proteomes" id="UP001575105">
    <property type="component" value="Unassembled WGS sequence"/>
</dbReference>
<name>A0ABV4U3R5_9BACT</name>
<sequence>MINPAMFGGYRESSSSAHASRSAASAQSAASSARQDVYHLEERLERLSLVCMAMWSLIQDKTNLTEEELLERVRVIDMMDGVADGKASRTIAKCPKCSRTMSPRHQHCIYCGAERLVQSAFDAV</sequence>
<gene>
    <name evidence="1" type="ORF">ACERK3_07690</name>
</gene>
<evidence type="ECO:0008006" key="3">
    <source>
        <dbReference type="Google" id="ProtNLM"/>
    </source>
</evidence>
<dbReference type="RefSeq" id="WP_425345102.1">
    <property type="nucleotide sequence ID" value="NZ_JBGUBD010000004.1"/>
</dbReference>
<protein>
    <recommendedName>
        <fullName evidence="3">Zinc ribbon domain-containing protein</fullName>
    </recommendedName>
</protein>
<keyword evidence="2" id="KW-1185">Reference proteome</keyword>
<proteinExistence type="predicted"/>
<evidence type="ECO:0000313" key="1">
    <source>
        <dbReference type="EMBL" id="MFA9478176.1"/>
    </source>
</evidence>